<accession>W2CUU9</accession>
<evidence type="ECO:0000313" key="1">
    <source>
        <dbReference type="EMBL" id="ETK10989.1"/>
    </source>
</evidence>
<dbReference type="EMBL" id="AYYE01000082">
    <property type="protein sequence ID" value="ETK10989.1"/>
    <property type="molecule type" value="Genomic_DNA"/>
</dbReference>
<name>W2CUU9_9BACT</name>
<gene>
    <name evidence="1" type="ORF">T230_00390</name>
</gene>
<evidence type="ECO:0000313" key="2">
    <source>
        <dbReference type="Proteomes" id="UP000034982"/>
    </source>
</evidence>
<proteinExistence type="predicted"/>
<comment type="caution">
    <text evidence="1">The sequence shown here is derived from an EMBL/GenBank/DDBJ whole genome shotgun (WGS) entry which is preliminary data.</text>
</comment>
<sequence>MNVTEQITRGTIEVPAAGGNVTVEISVERNPEGAPVELTASFRRTAKDGSTQYFGSAQAGPDGSVGLYLSATSTPLPDGLKGSLLAAVLKEAAAVFQPETMFSYTHL</sequence>
<organism evidence="1 2">
    <name type="scientific">Tannerella sp. oral taxon BU063 isolate Cell 1/3</name>
    <dbReference type="NCBI Taxonomy" id="1411022"/>
    <lineage>
        <taxon>Bacteria</taxon>
        <taxon>Pseudomonadati</taxon>
        <taxon>Bacteroidota</taxon>
        <taxon>Bacteroidia</taxon>
        <taxon>Bacteroidales</taxon>
        <taxon>Tannerellaceae</taxon>
        <taxon>Tannerella</taxon>
    </lineage>
</organism>
<protein>
    <submittedName>
        <fullName evidence="1">Uncharacterized protein</fullName>
    </submittedName>
</protein>
<dbReference type="PATRIC" id="fig|1411022.3.peg.17"/>
<dbReference type="Proteomes" id="UP000034982">
    <property type="component" value="Unassembled WGS sequence"/>
</dbReference>
<reference evidence="1 2" key="1">
    <citation type="submission" date="2013-11" db="EMBL/GenBank/DDBJ databases">
        <title>Single cell genomics of uncultured Tannerella BU063 (oral taxon 286).</title>
        <authorList>
            <person name="Beall C.J."/>
            <person name="Campbell A.G."/>
            <person name="Griffen A.L."/>
            <person name="Podar M."/>
            <person name="Leys E.J."/>
        </authorList>
    </citation>
    <scope>NUCLEOTIDE SEQUENCE [LARGE SCALE GENOMIC DNA]</scope>
    <source>
        <strain evidence="1">Cell 1/3</strain>
    </source>
</reference>
<dbReference type="AlphaFoldDB" id="W2CUU9"/>